<name>A0A6L2JNJ4_TANCI</name>
<accession>A0A6L2JNJ4</accession>
<protein>
    <recommendedName>
        <fullName evidence="2">Reverse transcriptase domain, reverse transcriptase zinc-binding domain protein</fullName>
    </recommendedName>
</protein>
<dbReference type="PANTHER" id="PTHR33116:SF76">
    <property type="entry name" value="DUF4283 DOMAIN-CONTAINING PROTEIN"/>
    <property type="match status" value="1"/>
</dbReference>
<evidence type="ECO:0000313" key="1">
    <source>
        <dbReference type="EMBL" id="GEU38526.1"/>
    </source>
</evidence>
<sequence length="186" mass="21571">MEILLEPTSNKLMVGPTVDLDLLVYPLCESQKDSHEHLFFECSFSLQVWNNIHHLARMKQEQPVLHDIVNYLQPMANNRMASNIIGRIILAASSYYIWLERNIRIFKKGKKSPNEIKDTIMVMVRLKLLTFKFKNTAKGLNPPPHRLKQDEAYPFQEEVRRTLTKYAALSADFPPAEFVSKSNPKT</sequence>
<proteinExistence type="predicted"/>
<dbReference type="AlphaFoldDB" id="A0A6L2JNJ4"/>
<dbReference type="EMBL" id="BKCJ010001062">
    <property type="protein sequence ID" value="GEU38526.1"/>
    <property type="molecule type" value="Genomic_DNA"/>
</dbReference>
<organism evidence="1">
    <name type="scientific">Tanacetum cinerariifolium</name>
    <name type="common">Dalmatian daisy</name>
    <name type="synonym">Chrysanthemum cinerariifolium</name>
    <dbReference type="NCBI Taxonomy" id="118510"/>
    <lineage>
        <taxon>Eukaryota</taxon>
        <taxon>Viridiplantae</taxon>
        <taxon>Streptophyta</taxon>
        <taxon>Embryophyta</taxon>
        <taxon>Tracheophyta</taxon>
        <taxon>Spermatophyta</taxon>
        <taxon>Magnoliopsida</taxon>
        <taxon>eudicotyledons</taxon>
        <taxon>Gunneridae</taxon>
        <taxon>Pentapetalae</taxon>
        <taxon>asterids</taxon>
        <taxon>campanulids</taxon>
        <taxon>Asterales</taxon>
        <taxon>Asteraceae</taxon>
        <taxon>Asteroideae</taxon>
        <taxon>Anthemideae</taxon>
        <taxon>Anthemidinae</taxon>
        <taxon>Tanacetum</taxon>
    </lineage>
</organism>
<dbReference type="PANTHER" id="PTHR33116">
    <property type="entry name" value="REVERSE TRANSCRIPTASE ZINC-BINDING DOMAIN-CONTAINING PROTEIN-RELATED-RELATED"/>
    <property type="match status" value="1"/>
</dbReference>
<comment type="caution">
    <text evidence="1">The sequence shown here is derived from an EMBL/GenBank/DDBJ whole genome shotgun (WGS) entry which is preliminary data.</text>
</comment>
<evidence type="ECO:0008006" key="2">
    <source>
        <dbReference type="Google" id="ProtNLM"/>
    </source>
</evidence>
<gene>
    <name evidence="1" type="ORF">Tci_010504</name>
</gene>
<reference evidence="1" key="1">
    <citation type="journal article" date="2019" name="Sci. Rep.">
        <title>Draft genome of Tanacetum cinerariifolium, the natural source of mosquito coil.</title>
        <authorList>
            <person name="Yamashiro T."/>
            <person name="Shiraishi A."/>
            <person name="Satake H."/>
            <person name="Nakayama K."/>
        </authorList>
    </citation>
    <scope>NUCLEOTIDE SEQUENCE</scope>
</reference>